<organism evidence="3 4">
    <name type="scientific">Amycolatopsis thermophila</name>
    <dbReference type="NCBI Taxonomy" id="206084"/>
    <lineage>
        <taxon>Bacteria</taxon>
        <taxon>Bacillati</taxon>
        <taxon>Actinomycetota</taxon>
        <taxon>Actinomycetes</taxon>
        <taxon>Pseudonocardiales</taxon>
        <taxon>Pseudonocardiaceae</taxon>
        <taxon>Amycolatopsis</taxon>
    </lineage>
</organism>
<dbReference type="PANTHER" id="PTHR11786">
    <property type="entry name" value="N-HYDROXYARYLAMINE O-ACETYLTRANSFERASE"/>
    <property type="match status" value="1"/>
</dbReference>
<dbReference type="Gene3D" id="3.30.2140.10">
    <property type="entry name" value="Arylamine N-acetyltransferase"/>
    <property type="match status" value="1"/>
</dbReference>
<dbReference type="Pfam" id="PF00797">
    <property type="entry name" value="Acetyltransf_2"/>
    <property type="match status" value="1"/>
</dbReference>
<sequence>MDVDAYLARIGAARPAAPTADALRELHVAHLMAVPFENLSVHLPERIVLDEDALFDKIVRGRRGGFCYELNGLFAALLRELGFPVTLLGARVFGGGRWGAPFDHLALRVDLDEPWLADVGFGRFARHPLRLSACEPQDDAEGEFLVLDSPGGEIEVRHNGEPAYRLEPRARELADFVPTCWWQATSPDSHFTQNVVCTISTPSGRITLAGDKLIETVDGKRAERDLTAAEKVEAYRVHFGIHVNEAPVLGHFPAPGLRPFPN</sequence>
<dbReference type="PANTHER" id="PTHR11786:SF0">
    <property type="entry name" value="ARYLAMINE N-ACETYLTRANSFERASE 4-RELATED"/>
    <property type="match status" value="1"/>
</dbReference>
<evidence type="ECO:0000313" key="4">
    <source>
        <dbReference type="Proteomes" id="UP001229651"/>
    </source>
</evidence>
<keyword evidence="3" id="KW-0012">Acyltransferase</keyword>
<dbReference type="Proteomes" id="UP001229651">
    <property type="component" value="Unassembled WGS sequence"/>
</dbReference>
<accession>A0ABU0EUG0</accession>
<dbReference type="RefSeq" id="WP_306992016.1">
    <property type="nucleotide sequence ID" value="NZ_JAUSUT010000001.1"/>
</dbReference>
<keyword evidence="4" id="KW-1185">Reference proteome</keyword>
<protein>
    <submittedName>
        <fullName evidence="3">N-hydroxyarylamine O-acetyltransferase</fullName>
        <ecNumber evidence="3">2.3.1.118</ecNumber>
    </submittedName>
</protein>
<dbReference type="Gene3D" id="2.40.128.150">
    <property type="entry name" value="Cysteine proteinases"/>
    <property type="match status" value="1"/>
</dbReference>
<dbReference type="InterPro" id="IPR038765">
    <property type="entry name" value="Papain-like_cys_pep_sf"/>
</dbReference>
<comment type="similarity">
    <text evidence="1 2">Belongs to the arylamine N-acetyltransferase family.</text>
</comment>
<comment type="caution">
    <text evidence="3">The sequence shown here is derived from an EMBL/GenBank/DDBJ whole genome shotgun (WGS) entry which is preliminary data.</text>
</comment>
<dbReference type="GO" id="GO:0046990">
    <property type="term" value="F:N-hydroxyarylamine O-acetyltransferase activity"/>
    <property type="evidence" value="ECO:0007669"/>
    <property type="project" value="UniProtKB-EC"/>
</dbReference>
<dbReference type="EC" id="2.3.1.118" evidence="3"/>
<reference evidence="3 4" key="1">
    <citation type="submission" date="2023-07" db="EMBL/GenBank/DDBJ databases">
        <title>Sequencing the genomes of 1000 actinobacteria strains.</title>
        <authorList>
            <person name="Klenk H.-P."/>
        </authorList>
    </citation>
    <scope>NUCLEOTIDE SEQUENCE [LARGE SCALE GENOMIC DNA]</scope>
    <source>
        <strain evidence="3 4">DSM 45805</strain>
    </source>
</reference>
<dbReference type="EMBL" id="JAUSUT010000001">
    <property type="protein sequence ID" value="MDQ0378949.1"/>
    <property type="molecule type" value="Genomic_DNA"/>
</dbReference>
<name>A0ABU0EUG0_9PSEU</name>
<evidence type="ECO:0000313" key="3">
    <source>
        <dbReference type="EMBL" id="MDQ0378949.1"/>
    </source>
</evidence>
<evidence type="ECO:0000256" key="2">
    <source>
        <dbReference type="RuleBase" id="RU003452"/>
    </source>
</evidence>
<evidence type="ECO:0000256" key="1">
    <source>
        <dbReference type="ARBA" id="ARBA00006547"/>
    </source>
</evidence>
<keyword evidence="3" id="KW-0808">Transferase</keyword>
<proteinExistence type="inferred from homology"/>
<dbReference type="InterPro" id="IPR001447">
    <property type="entry name" value="Arylamine_N-AcTrfase"/>
</dbReference>
<gene>
    <name evidence="3" type="ORF">FB470_002943</name>
</gene>
<dbReference type="SUPFAM" id="SSF54001">
    <property type="entry name" value="Cysteine proteinases"/>
    <property type="match status" value="1"/>
</dbReference>
<dbReference type="PRINTS" id="PR01543">
    <property type="entry name" value="ANATRNSFRASE"/>
</dbReference>